<gene>
    <name evidence="1" type="ORF">FOXG_20450</name>
</gene>
<sequence length="127" mass="14673">MDSHQLRTSSCKSVRTPSLVKASSIFRHHSSTSMSYQGWTLSRSKYPSMNSISYPWHFCQKNLLFSEKSVSLIFCFVSLRRLHASDHTNHIYHGFHLVSIANSWTRPGPFRIIVPFISYSKSYSLVQ</sequence>
<evidence type="ECO:0000313" key="1">
    <source>
        <dbReference type="EMBL" id="KNB11048.1"/>
    </source>
</evidence>
<reference evidence="1" key="1">
    <citation type="submission" date="2007-04" db="EMBL/GenBank/DDBJ databases">
        <authorList>
            <consortium name="The Broad Institute Genome Sequencing Platform"/>
            <person name="Birren B."/>
            <person name="Lander E."/>
            <person name="Galagan J."/>
            <person name="Nusbaum C."/>
            <person name="Devon K."/>
            <person name="Ma L.-J."/>
            <person name="Jaffe D."/>
            <person name="Butler J."/>
            <person name="Alvarez P."/>
            <person name="Gnerre S."/>
            <person name="Grabherr M."/>
            <person name="Kleber M."/>
            <person name="Mauceli E."/>
            <person name="Brockman W."/>
            <person name="MacCallum I.A."/>
            <person name="Young S."/>
            <person name="LaButti K."/>
            <person name="DeCaprio D."/>
            <person name="Crawford M."/>
            <person name="Koehrsen M."/>
            <person name="Engels R."/>
            <person name="Montgomery P."/>
            <person name="Pearson M."/>
            <person name="Howarth C."/>
            <person name="Larson L."/>
            <person name="White J."/>
            <person name="O'Leary S."/>
            <person name="Kodira C."/>
            <person name="Zeng Q."/>
            <person name="Yandava C."/>
            <person name="Alvarado L."/>
            <person name="Kistler C."/>
            <person name="Shim W.-B."/>
            <person name="Kang S."/>
            <person name="Woloshuk C."/>
        </authorList>
    </citation>
    <scope>NUCLEOTIDE SEQUENCE</scope>
    <source>
        <strain evidence="1">4287</strain>
    </source>
</reference>
<evidence type="ECO:0000313" key="2">
    <source>
        <dbReference type="Proteomes" id="UP000009097"/>
    </source>
</evidence>
<dbReference type="Proteomes" id="UP000009097">
    <property type="component" value="Unassembled WGS sequence"/>
</dbReference>
<reference evidence="1" key="2">
    <citation type="journal article" date="2010" name="Nature">
        <title>Comparative genomics reveals mobile pathogenicity chromosomes in Fusarium.</title>
        <authorList>
            <person name="Ma L.J."/>
            <person name="van der Does H.C."/>
            <person name="Borkovich K.A."/>
            <person name="Coleman J.J."/>
            <person name="Daboussi M.J."/>
            <person name="Di Pietro A."/>
            <person name="Dufresne M."/>
            <person name="Freitag M."/>
            <person name="Grabherr M."/>
            <person name="Henrissat B."/>
            <person name="Houterman P.M."/>
            <person name="Kang S."/>
            <person name="Shim W.B."/>
            <person name="Woloshuk C."/>
            <person name="Xie X."/>
            <person name="Xu J.R."/>
            <person name="Antoniw J."/>
            <person name="Baker S.E."/>
            <person name="Bluhm B.H."/>
            <person name="Breakspear A."/>
            <person name="Brown D.W."/>
            <person name="Butchko R.A."/>
            <person name="Chapman S."/>
            <person name="Coulson R."/>
            <person name="Coutinho P.M."/>
            <person name="Danchin E.G."/>
            <person name="Diener A."/>
            <person name="Gale L.R."/>
            <person name="Gardiner D.M."/>
            <person name="Goff S."/>
            <person name="Hammond-Kosack K.E."/>
            <person name="Hilburn K."/>
            <person name="Hua-Van A."/>
            <person name="Jonkers W."/>
            <person name="Kazan K."/>
            <person name="Kodira C.D."/>
            <person name="Koehrsen M."/>
            <person name="Kumar L."/>
            <person name="Lee Y.H."/>
            <person name="Li L."/>
            <person name="Manners J.M."/>
            <person name="Miranda-Saavedra D."/>
            <person name="Mukherjee M."/>
            <person name="Park G."/>
            <person name="Park J."/>
            <person name="Park S.Y."/>
            <person name="Proctor R.H."/>
            <person name="Regev A."/>
            <person name="Ruiz-Roldan M.C."/>
            <person name="Sain D."/>
            <person name="Sakthikumar S."/>
            <person name="Sykes S."/>
            <person name="Schwartz D.C."/>
            <person name="Turgeon B.G."/>
            <person name="Wapinski I."/>
            <person name="Yoder O."/>
            <person name="Young S."/>
            <person name="Zeng Q."/>
            <person name="Zhou S."/>
            <person name="Galagan J."/>
            <person name="Cuomo C.A."/>
            <person name="Kistler H.C."/>
            <person name="Rep M."/>
        </authorList>
    </citation>
    <scope>NUCLEOTIDE SEQUENCE [LARGE SCALE GENOMIC DNA]</scope>
    <source>
        <strain evidence="1">4287</strain>
    </source>
</reference>
<dbReference type="KEGG" id="fox:FOXG_20450"/>
<dbReference type="AlphaFoldDB" id="A0A0J9VIX6"/>
<dbReference type="EMBL" id="DS231709">
    <property type="protein sequence ID" value="KNB11048.1"/>
    <property type="molecule type" value="Genomic_DNA"/>
</dbReference>
<name>A0A0J9VIX6_FUSO4</name>
<organism evidence="1 2">
    <name type="scientific">Fusarium oxysporum f. sp. lycopersici (strain 4287 / CBS 123668 / FGSC 9935 / NRRL 34936)</name>
    <name type="common">Fusarium vascular wilt of tomato</name>
    <dbReference type="NCBI Taxonomy" id="426428"/>
    <lineage>
        <taxon>Eukaryota</taxon>
        <taxon>Fungi</taxon>
        <taxon>Dikarya</taxon>
        <taxon>Ascomycota</taxon>
        <taxon>Pezizomycotina</taxon>
        <taxon>Sordariomycetes</taxon>
        <taxon>Hypocreomycetidae</taxon>
        <taxon>Hypocreales</taxon>
        <taxon>Nectriaceae</taxon>
        <taxon>Fusarium</taxon>
        <taxon>Fusarium oxysporum species complex</taxon>
    </lineage>
</organism>
<protein>
    <submittedName>
        <fullName evidence="1">Uncharacterized protein</fullName>
    </submittedName>
</protein>
<dbReference type="VEuPathDB" id="FungiDB:FOXG_20450"/>
<dbReference type="GeneID" id="28961156"/>
<dbReference type="RefSeq" id="XP_018249093.1">
    <property type="nucleotide sequence ID" value="XM_018400732.1"/>
</dbReference>
<accession>A0A0J9VIX6</accession>
<proteinExistence type="predicted"/>